<feature type="modified residue" description="Phosphohistidine" evidence="8">
    <location>
        <position position="47"/>
    </location>
</feature>
<dbReference type="PANTHER" id="PTHR43395">
    <property type="entry name" value="SENSOR HISTIDINE KINASE CHEA"/>
    <property type="match status" value="1"/>
</dbReference>
<dbReference type="SMART" id="SM00387">
    <property type="entry name" value="HATPase_c"/>
    <property type="match status" value="1"/>
</dbReference>
<keyword evidence="14" id="KW-1185">Reference proteome</keyword>
<dbReference type="InterPro" id="IPR003594">
    <property type="entry name" value="HATPase_dom"/>
</dbReference>
<organism evidence="13 14">
    <name type="scientific">Nocardioides dubius</name>
    <dbReference type="NCBI Taxonomy" id="317019"/>
    <lineage>
        <taxon>Bacteria</taxon>
        <taxon>Bacillati</taxon>
        <taxon>Actinomycetota</taxon>
        <taxon>Actinomycetes</taxon>
        <taxon>Propionibacteriales</taxon>
        <taxon>Nocardioidaceae</taxon>
        <taxon>Nocardioides</taxon>
    </lineage>
</organism>
<dbReference type="Gene3D" id="3.30.565.10">
    <property type="entry name" value="Histidine kinase-like ATPase, C-terminal domain"/>
    <property type="match status" value="1"/>
</dbReference>
<evidence type="ECO:0000256" key="1">
    <source>
        <dbReference type="ARBA" id="ARBA00000085"/>
    </source>
</evidence>
<dbReference type="Pfam" id="PF02518">
    <property type="entry name" value="HATPase_c"/>
    <property type="match status" value="1"/>
</dbReference>
<name>A0ABP4EEC9_9ACTN</name>
<dbReference type="Gene3D" id="2.40.50.180">
    <property type="entry name" value="CheA-289, Domain 4"/>
    <property type="match status" value="1"/>
</dbReference>
<comment type="subcellular location">
    <subcellularLocation>
        <location evidence="2">Cell membrane</location>
    </subcellularLocation>
</comment>
<dbReference type="PROSITE" id="PS50109">
    <property type="entry name" value="HIS_KIN"/>
    <property type="match status" value="1"/>
</dbReference>
<dbReference type="SMART" id="SM01231">
    <property type="entry name" value="H-kinase_dim"/>
    <property type="match status" value="1"/>
</dbReference>
<sequence>MDEDTEIIAEFLVESHENLDQLDRDLVALEQDPTSRELLSSIFRAIHTIKGTSGFLAFGRLEELAHVGENLLARLRDGDLLLTGDLTGVLLRMVDTTRALLALIEETASDADPGTASGTPSGTGTVDVASVVAELRAALTPESAPMSPEGARVVAEGAPMAAESDSPSDPPHAAASPLPPTVLVLPPAEPEALIAPAASAPSAATTAPSATIAAPSGAIAAPSGEEETGKRGVVDATVRVDVDLLDNLVQLVGELVLTRNQILQRSDSGDDIELTRAAQRLDLVASELQESVMQTRMQPIGQVWAKMPRIVRDLANQLGREVTLLTEGHDTELDRSLLEALKGPLTHLVRNALDHGIEPPQQRLAAGKSATGTLSLRARHESGQVVVEIADDGRGLDHAKIAETAVRRGVITSEEASRMDAKELTGLLFRPGFSTAETVTNVSGRGVGMDVVRTNIERIGGTVDITSQPGHGTTCRVRIPLTLAIIPALIVEQGGQRYALPQANLVELVRVDDLAGQVHELAGAPVLRLRGHLLPLVDLGGVLRLGPAHDPEQQTALTVVVVQADDVRFGLCVGDVHDTQEIVVKPIGRQLKPLAVYAGATIMGDGSVALILDVGGIAQTHGLGATPVAEDAAEAVTEDGTALLVLEVGSGRRAALPLAAISRLEEFALSQIEHSGRDEVVQYRDGILPLVRLAPAIGLAETRSEEPLVSVVVHDRGGERVGIVIDRVLDIVEATSQRSEVGRRPGVLGSLVLQDRVTDLVDLDAVIGAAR</sequence>
<dbReference type="InterPro" id="IPR036061">
    <property type="entry name" value="CheW-like_dom_sf"/>
</dbReference>
<proteinExistence type="predicted"/>
<dbReference type="Gene3D" id="1.10.287.560">
    <property type="entry name" value="Histidine kinase CheA-like, homodimeric domain"/>
    <property type="match status" value="1"/>
</dbReference>
<dbReference type="EC" id="2.7.13.3" evidence="3"/>
<keyword evidence="5" id="KW-0808">Transferase</keyword>
<dbReference type="InterPro" id="IPR005467">
    <property type="entry name" value="His_kinase_dom"/>
</dbReference>
<evidence type="ECO:0000313" key="13">
    <source>
        <dbReference type="EMBL" id="GAA1101064.1"/>
    </source>
</evidence>
<dbReference type="Pfam" id="PF01627">
    <property type="entry name" value="Hpt"/>
    <property type="match status" value="1"/>
</dbReference>
<evidence type="ECO:0000256" key="6">
    <source>
        <dbReference type="ARBA" id="ARBA00022777"/>
    </source>
</evidence>
<keyword evidence="7" id="KW-0902">Two-component regulatory system</keyword>
<dbReference type="EMBL" id="BAAALG010000007">
    <property type="protein sequence ID" value="GAA1101064.1"/>
    <property type="molecule type" value="Genomic_DNA"/>
</dbReference>
<feature type="domain" description="CheW-like" evidence="11">
    <location>
        <begin position="485"/>
        <end position="623"/>
    </location>
</feature>
<dbReference type="CDD" id="cd16916">
    <property type="entry name" value="HATPase_CheA-like"/>
    <property type="match status" value="1"/>
</dbReference>
<evidence type="ECO:0000259" key="11">
    <source>
        <dbReference type="PROSITE" id="PS50851"/>
    </source>
</evidence>
<dbReference type="InterPro" id="IPR036890">
    <property type="entry name" value="HATPase_C_sf"/>
</dbReference>
<feature type="domain" description="CheW-like" evidence="11">
    <location>
        <begin position="640"/>
        <end position="771"/>
    </location>
</feature>
<feature type="domain" description="Histidine kinase" evidence="10">
    <location>
        <begin position="278"/>
        <end position="483"/>
    </location>
</feature>
<dbReference type="PANTHER" id="PTHR43395:SF1">
    <property type="entry name" value="CHEMOTAXIS PROTEIN CHEA"/>
    <property type="match status" value="1"/>
</dbReference>
<comment type="caution">
    <text evidence="13">The sequence shown here is derived from an EMBL/GenBank/DDBJ whole genome shotgun (WGS) entry which is preliminary data.</text>
</comment>
<evidence type="ECO:0000313" key="14">
    <source>
        <dbReference type="Proteomes" id="UP001501581"/>
    </source>
</evidence>
<evidence type="ECO:0000259" key="12">
    <source>
        <dbReference type="PROSITE" id="PS50894"/>
    </source>
</evidence>
<keyword evidence="6" id="KW-0418">Kinase</keyword>
<comment type="catalytic activity">
    <reaction evidence="1">
        <text>ATP + protein L-histidine = ADP + protein N-phospho-L-histidine.</text>
        <dbReference type="EC" id="2.7.13.3"/>
    </reaction>
</comment>
<dbReference type="SUPFAM" id="SSF50341">
    <property type="entry name" value="CheW-like"/>
    <property type="match status" value="2"/>
</dbReference>
<dbReference type="InterPro" id="IPR004358">
    <property type="entry name" value="Sig_transdc_His_kin-like_C"/>
</dbReference>
<keyword evidence="4 8" id="KW-0597">Phosphoprotein</keyword>
<dbReference type="RefSeq" id="WP_343993723.1">
    <property type="nucleotide sequence ID" value="NZ_BAAALG010000007.1"/>
</dbReference>
<evidence type="ECO:0000256" key="2">
    <source>
        <dbReference type="ARBA" id="ARBA00004236"/>
    </source>
</evidence>
<dbReference type="SUPFAM" id="SSF55874">
    <property type="entry name" value="ATPase domain of HSP90 chaperone/DNA topoisomerase II/histidine kinase"/>
    <property type="match status" value="1"/>
</dbReference>
<dbReference type="SMART" id="SM00260">
    <property type="entry name" value="CheW"/>
    <property type="match status" value="2"/>
</dbReference>
<dbReference type="Gene3D" id="2.30.30.40">
    <property type="entry name" value="SH3 Domains"/>
    <property type="match status" value="1"/>
</dbReference>
<feature type="domain" description="HPt" evidence="12">
    <location>
        <begin position="1"/>
        <end position="107"/>
    </location>
</feature>
<dbReference type="InterPro" id="IPR004105">
    <property type="entry name" value="CheA-like_dim"/>
</dbReference>
<dbReference type="SUPFAM" id="SSF47384">
    <property type="entry name" value="Homodimeric domain of signal transducing histidine kinase"/>
    <property type="match status" value="1"/>
</dbReference>
<dbReference type="Pfam" id="PF02895">
    <property type="entry name" value="H-kinase_dim"/>
    <property type="match status" value="1"/>
</dbReference>
<dbReference type="Gene3D" id="1.20.120.160">
    <property type="entry name" value="HPT domain"/>
    <property type="match status" value="1"/>
</dbReference>
<gene>
    <name evidence="13" type="ORF">GCM10009668_19030</name>
</gene>
<dbReference type="PROSITE" id="PS50894">
    <property type="entry name" value="HPT"/>
    <property type="match status" value="1"/>
</dbReference>
<evidence type="ECO:0000256" key="7">
    <source>
        <dbReference type="ARBA" id="ARBA00023012"/>
    </source>
</evidence>
<dbReference type="PROSITE" id="PS50851">
    <property type="entry name" value="CHEW"/>
    <property type="match status" value="2"/>
</dbReference>
<evidence type="ECO:0000256" key="3">
    <source>
        <dbReference type="ARBA" id="ARBA00012438"/>
    </source>
</evidence>
<dbReference type="Pfam" id="PF01584">
    <property type="entry name" value="CheW"/>
    <property type="match status" value="2"/>
</dbReference>
<dbReference type="InterPro" id="IPR051315">
    <property type="entry name" value="Bact_Chemotaxis_CheA"/>
</dbReference>
<feature type="compositionally biased region" description="Low complexity" evidence="9">
    <location>
        <begin position="158"/>
        <end position="184"/>
    </location>
</feature>
<evidence type="ECO:0000259" key="10">
    <source>
        <dbReference type="PROSITE" id="PS50109"/>
    </source>
</evidence>
<dbReference type="SMART" id="SM00073">
    <property type="entry name" value="HPT"/>
    <property type="match status" value="1"/>
</dbReference>
<evidence type="ECO:0000256" key="4">
    <source>
        <dbReference type="ARBA" id="ARBA00022553"/>
    </source>
</evidence>
<evidence type="ECO:0000256" key="5">
    <source>
        <dbReference type="ARBA" id="ARBA00022679"/>
    </source>
</evidence>
<reference evidence="14" key="1">
    <citation type="journal article" date="2019" name="Int. J. Syst. Evol. Microbiol.">
        <title>The Global Catalogue of Microorganisms (GCM) 10K type strain sequencing project: providing services to taxonomists for standard genome sequencing and annotation.</title>
        <authorList>
            <consortium name="The Broad Institute Genomics Platform"/>
            <consortium name="The Broad Institute Genome Sequencing Center for Infectious Disease"/>
            <person name="Wu L."/>
            <person name="Ma J."/>
        </authorList>
    </citation>
    <scope>NUCLEOTIDE SEQUENCE [LARGE SCALE GENOMIC DNA]</scope>
    <source>
        <strain evidence="14">JCM 13008</strain>
    </source>
</reference>
<feature type="region of interest" description="Disordered" evidence="9">
    <location>
        <begin position="139"/>
        <end position="184"/>
    </location>
</feature>
<dbReference type="CDD" id="cd00088">
    <property type="entry name" value="HPT"/>
    <property type="match status" value="1"/>
</dbReference>
<dbReference type="InterPro" id="IPR002545">
    <property type="entry name" value="CheW-lke_dom"/>
</dbReference>
<dbReference type="InterPro" id="IPR008207">
    <property type="entry name" value="Sig_transdc_His_kin_Hpt_dom"/>
</dbReference>
<dbReference type="InterPro" id="IPR037006">
    <property type="entry name" value="CheA-like_homodim_sf"/>
</dbReference>
<dbReference type="InterPro" id="IPR036097">
    <property type="entry name" value="HisK_dim/P_sf"/>
</dbReference>
<protein>
    <recommendedName>
        <fullName evidence="3">histidine kinase</fullName>
        <ecNumber evidence="3">2.7.13.3</ecNumber>
    </recommendedName>
</protein>
<dbReference type="Proteomes" id="UP001501581">
    <property type="component" value="Unassembled WGS sequence"/>
</dbReference>
<dbReference type="SUPFAM" id="SSF47226">
    <property type="entry name" value="Histidine-containing phosphotransfer domain, HPT domain"/>
    <property type="match status" value="1"/>
</dbReference>
<evidence type="ECO:0000256" key="8">
    <source>
        <dbReference type="PROSITE-ProRule" id="PRU00110"/>
    </source>
</evidence>
<evidence type="ECO:0000256" key="9">
    <source>
        <dbReference type="SAM" id="MobiDB-lite"/>
    </source>
</evidence>
<accession>A0ABP4EEC9</accession>
<dbReference type="InterPro" id="IPR036641">
    <property type="entry name" value="HPT_dom_sf"/>
</dbReference>
<dbReference type="PRINTS" id="PR00344">
    <property type="entry name" value="BCTRLSENSOR"/>
</dbReference>